<name>A0ABV1FFS2_9FIRM</name>
<proteinExistence type="inferred from homology"/>
<dbReference type="Proteomes" id="UP001438008">
    <property type="component" value="Unassembled WGS sequence"/>
</dbReference>
<evidence type="ECO:0000256" key="4">
    <source>
        <dbReference type="PROSITE-ProRule" id="PRU10055"/>
    </source>
</evidence>
<evidence type="ECO:0000313" key="7">
    <source>
        <dbReference type="EMBL" id="MEQ2472239.1"/>
    </source>
</evidence>
<comment type="similarity">
    <text evidence="1 5">Belongs to the glycosyl hydrolase 1 family.</text>
</comment>
<dbReference type="SUPFAM" id="SSF51445">
    <property type="entry name" value="(Trans)glycosidases"/>
    <property type="match status" value="1"/>
</dbReference>
<dbReference type="EMBL" id="JBBMFE010000005">
    <property type="protein sequence ID" value="MEQ2472239.1"/>
    <property type="molecule type" value="Genomic_DNA"/>
</dbReference>
<evidence type="ECO:0000313" key="8">
    <source>
        <dbReference type="Proteomes" id="UP001438008"/>
    </source>
</evidence>
<comment type="caution">
    <text evidence="7">The sequence shown here is derived from an EMBL/GenBank/DDBJ whole genome shotgun (WGS) entry which is preliminary data.</text>
</comment>
<dbReference type="NCBIfam" id="NF007158">
    <property type="entry name" value="PRK09593.1"/>
    <property type="match status" value="1"/>
</dbReference>
<evidence type="ECO:0000256" key="5">
    <source>
        <dbReference type="RuleBase" id="RU003690"/>
    </source>
</evidence>
<keyword evidence="8" id="KW-1185">Reference proteome</keyword>
<dbReference type="Gene3D" id="3.20.20.80">
    <property type="entry name" value="Glycosidases"/>
    <property type="match status" value="1"/>
</dbReference>
<keyword evidence="3 6" id="KW-0326">Glycosidase</keyword>
<dbReference type="InterPro" id="IPR033132">
    <property type="entry name" value="GH_1_N_CS"/>
</dbReference>
<dbReference type="PROSITE" id="PS00653">
    <property type="entry name" value="GLYCOSYL_HYDROL_F1_2"/>
    <property type="match status" value="1"/>
</dbReference>
<dbReference type="NCBIfam" id="NF007356">
    <property type="entry name" value="PRK09852.1"/>
    <property type="match status" value="1"/>
</dbReference>
<evidence type="ECO:0000256" key="6">
    <source>
        <dbReference type="RuleBase" id="RU004468"/>
    </source>
</evidence>
<dbReference type="EC" id="3.2.1.86" evidence="7"/>
<dbReference type="GO" id="GO:0008706">
    <property type="term" value="F:6-phospho-beta-glucosidase activity"/>
    <property type="evidence" value="ECO:0007669"/>
    <property type="project" value="UniProtKB-EC"/>
</dbReference>
<dbReference type="PRINTS" id="PR00131">
    <property type="entry name" value="GLHYDRLASE1"/>
</dbReference>
<dbReference type="PANTHER" id="PTHR10353:SF122">
    <property type="entry name" value="6-PHOSPHO-BETA-GLUCOSIDASE ASCB-RELATED"/>
    <property type="match status" value="1"/>
</dbReference>
<sequence>MGAFQENFLWGGAVAANQCEGAWDEDGKGISTADCITAGAVDKEREYTRGVVEGRYYPSHDAIDFYHRYQEDIALFAEMGFKCFRTSINWTRIYPHGDETEPNEKGLQFYDDLFDECLRYGIEPVVTISHYETPYYLVEKIGSWRSREMIEHYLDFCRTIFKRYRNKVKYWMTFNEINVIILKPEIAAGLRLEEGENWDQMIYQSAHHMLVASAKAVKLGHEINPEFQIGMMMLYPTFYGETCHPLDQLKCMQAIDMHYLFSDVQVRGAYSRKAEKFFEQKGIRLQTEEGDWAALKKGTVDYIGFSYYNSNVASREMKKDMTAGNMLHTVKNPYLKTSDWGWTVDAVGLRLALNYLYDRYQIPLFVVENGLGAVDTVEKDGSIHDSYRISYLREHIEQMELAVEEDGVELMGYTPWGCIDLVSAGTGEMKKRYGFVYVDRDNEGNGTLQRSKKDSFEWYKKVIASNGACLD</sequence>
<protein>
    <submittedName>
        <fullName evidence="7">6-phospho-beta-glucosidase</fullName>
        <ecNumber evidence="7">3.2.1.86</ecNumber>
    </submittedName>
</protein>
<dbReference type="NCBIfam" id="NF007154">
    <property type="entry name" value="PRK09589.1"/>
    <property type="match status" value="1"/>
</dbReference>
<evidence type="ECO:0000256" key="1">
    <source>
        <dbReference type="ARBA" id="ARBA00010838"/>
    </source>
</evidence>
<keyword evidence="2 6" id="KW-0378">Hydrolase</keyword>
<feature type="active site" description="Nucleophile" evidence="4">
    <location>
        <position position="368"/>
    </location>
</feature>
<dbReference type="InterPro" id="IPR017853">
    <property type="entry name" value="GH"/>
</dbReference>
<evidence type="ECO:0000256" key="3">
    <source>
        <dbReference type="ARBA" id="ARBA00023295"/>
    </source>
</evidence>
<dbReference type="InterPro" id="IPR001360">
    <property type="entry name" value="Glyco_hydro_1"/>
</dbReference>
<reference evidence="7 8" key="1">
    <citation type="submission" date="2024-03" db="EMBL/GenBank/DDBJ databases">
        <title>Human intestinal bacterial collection.</title>
        <authorList>
            <person name="Pauvert C."/>
            <person name="Hitch T.C.A."/>
            <person name="Clavel T."/>
        </authorList>
    </citation>
    <scope>NUCLEOTIDE SEQUENCE [LARGE SCALE GENOMIC DNA]</scope>
    <source>
        <strain evidence="7 8">CLA-AA-H132</strain>
    </source>
</reference>
<dbReference type="InterPro" id="IPR018120">
    <property type="entry name" value="Glyco_hydro_1_AS"/>
</dbReference>
<gene>
    <name evidence="7" type="ORF">WMO29_07025</name>
</gene>
<dbReference type="Pfam" id="PF00232">
    <property type="entry name" value="Glyco_hydro_1"/>
    <property type="match status" value="1"/>
</dbReference>
<dbReference type="PROSITE" id="PS00572">
    <property type="entry name" value="GLYCOSYL_HYDROL_F1_1"/>
    <property type="match status" value="1"/>
</dbReference>
<dbReference type="PANTHER" id="PTHR10353">
    <property type="entry name" value="GLYCOSYL HYDROLASE"/>
    <property type="match status" value="1"/>
</dbReference>
<dbReference type="RefSeq" id="WP_349164325.1">
    <property type="nucleotide sequence ID" value="NZ_JBBMFE010000005.1"/>
</dbReference>
<organism evidence="7 8">
    <name type="scientific">Laedolimicola intestinihominis</name>
    <dbReference type="NCBI Taxonomy" id="3133166"/>
    <lineage>
        <taxon>Bacteria</taxon>
        <taxon>Bacillati</taxon>
        <taxon>Bacillota</taxon>
        <taxon>Clostridia</taxon>
        <taxon>Lachnospirales</taxon>
        <taxon>Lachnospiraceae</taxon>
        <taxon>Laedolimicola</taxon>
    </lineage>
</organism>
<evidence type="ECO:0000256" key="2">
    <source>
        <dbReference type="ARBA" id="ARBA00022801"/>
    </source>
</evidence>
<accession>A0ABV1FFS2</accession>